<dbReference type="EMBL" id="UINC01075023">
    <property type="protein sequence ID" value="SVC12803.1"/>
    <property type="molecule type" value="Genomic_DNA"/>
</dbReference>
<accession>A0A382JNN0</accession>
<protein>
    <submittedName>
        <fullName evidence="1">Uncharacterized protein</fullName>
    </submittedName>
</protein>
<sequence>MIEQDPYRIADPDGLETPAMVVFEEMVDHNIAALC</sequence>
<reference evidence="1" key="1">
    <citation type="submission" date="2018-05" db="EMBL/GenBank/DDBJ databases">
        <authorList>
            <person name="Lanie J.A."/>
            <person name="Ng W.-L."/>
            <person name="Kazmierczak K.M."/>
            <person name="Andrzejewski T.M."/>
            <person name="Davidsen T.M."/>
            <person name="Wayne K.J."/>
            <person name="Tettelin H."/>
            <person name="Glass J.I."/>
            <person name="Rusch D."/>
            <person name="Podicherti R."/>
            <person name="Tsui H.-C.T."/>
            <person name="Winkler M.E."/>
        </authorList>
    </citation>
    <scope>NUCLEOTIDE SEQUENCE</scope>
</reference>
<proteinExistence type="predicted"/>
<organism evidence="1">
    <name type="scientific">marine metagenome</name>
    <dbReference type="NCBI Taxonomy" id="408172"/>
    <lineage>
        <taxon>unclassified sequences</taxon>
        <taxon>metagenomes</taxon>
        <taxon>ecological metagenomes</taxon>
    </lineage>
</organism>
<name>A0A382JNN0_9ZZZZ</name>
<dbReference type="AlphaFoldDB" id="A0A382JNN0"/>
<evidence type="ECO:0000313" key="1">
    <source>
        <dbReference type="EMBL" id="SVC12803.1"/>
    </source>
</evidence>
<feature type="non-terminal residue" evidence="1">
    <location>
        <position position="35"/>
    </location>
</feature>
<gene>
    <name evidence="1" type="ORF">METZ01_LOCUS265657</name>
</gene>